<protein>
    <submittedName>
        <fullName evidence="1">Uncharacterized protein</fullName>
    </submittedName>
</protein>
<evidence type="ECO:0000313" key="1">
    <source>
        <dbReference type="EMBL" id="RHN40845.1"/>
    </source>
</evidence>
<accession>A0A396GQ58</accession>
<name>A0A396GQ58_MEDTR</name>
<proteinExistence type="predicted"/>
<evidence type="ECO:0000313" key="2">
    <source>
        <dbReference type="Proteomes" id="UP000265566"/>
    </source>
</evidence>
<organism evidence="1 2">
    <name type="scientific">Medicago truncatula</name>
    <name type="common">Barrel medic</name>
    <name type="synonym">Medicago tribuloides</name>
    <dbReference type="NCBI Taxonomy" id="3880"/>
    <lineage>
        <taxon>Eukaryota</taxon>
        <taxon>Viridiplantae</taxon>
        <taxon>Streptophyta</taxon>
        <taxon>Embryophyta</taxon>
        <taxon>Tracheophyta</taxon>
        <taxon>Spermatophyta</taxon>
        <taxon>Magnoliopsida</taxon>
        <taxon>eudicotyledons</taxon>
        <taxon>Gunneridae</taxon>
        <taxon>Pentapetalae</taxon>
        <taxon>rosids</taxon>
        <taxon>fabids</taxon>
        <taxon>Fabales</taxon>
        <taxon>Fabaceae</taxon>
        <taxon>Papilionoideae</taxon>
        <taxon>50 kb inversion clade</taxon>
        <taxon>NPAAA clade</taxon>
        <taxon>Hologalegina</taxon>
        <taxon>IRL clade</taxon>
        <taxon>Trifolieae</taxon>
        <taxon>Medicago</taxon>
    </lineage>
</organism>
<dbReference type="Gramene" id="rna47078">
    <property type="protein sequence ID" value="RHN40845.1"/>
    <property type="gene ID" value="gene47078"/>
</dbReference>
<dbReference type="AlphaFoldDB" id="A0A396GQ58"/>
<comment type="caution">
    <text evidence="1">The sequence shown here is derived from an EMBL/GenBank/DDBJ whole genome shotgun (WGS) entry which is preliminary data.</text>
</comment>
<dbReference type="Proteomes" id="UP000265566">
    <property type="component" value="Chromosome 8"/>
</dbReference>
<sequence length="127" mass="14614">MWNLGGCNGGNFLEVLILRDCMHLKEVGVIIDFWWIPYFISKTVSEMLIIHGQIEVARLLIADISNREGLACEADWYRRCYNSTIMPIKQVLEARPGMRVVAEYPSEGRLDILSNRVEGFLFQKSSF</sequence>
<gene>
    <name evidence="1" type="ORF">MtrunA17_Chr8g0359461</name>
</gene>
<dbReference type="EMBL" id="PSQE01000008">
    <property type="protein sequence ID" value="RHN40845.1"/>
    <property type="molecule type" value="Genomic_DNA"/>
</dbReference>
<reference evidence="2" key="1">
    <citation type="journal article" date="2018" name="Nat. Plants">
        <title>Whole-genome landscape of Medicago truncatula symbiotic genes.</title>
        <authorList>
            <person name="Pecrix Y."/>
            <person name="Staton S.E."/>
            <person name="Sallet E."/>
            <person name="Lelandais-Briere C."/>
            <person name="Moreau S."/>
            <person name="Carrere S."/>
            <person name="Blein T."/>
            <person name="Jardinaud M.F."/>
            <person name="Latrasse D."/>
            <person name="Zouine M."/>
            <person name="Zahm M."/>
            <person name="Kreplak J."/>
            <person name="Mayjonade B."/>
            <person name="Satge C."/>
            <person name="Perez M."/>
            <person name="Cauet S."/>
            <person name="Marande W."/>
            <person name="Chantry-Darmon C."/>
            <person name="Lopez-Roques C."/>
            <person name="Bouchez O."/>
            <person name="Berard A."/>
            <person name="Debelle F."/>
            <person name="Munos S."/>
            <person name="Bendahmane A."/>
            <person name="Berges H."/>
            <person name="Niebel A."/>
            <person name="Buitink J."/>
            <person name="Frugier F."/>
            <person name="Benhamed M."/>
            <person name="Crespi M."/>
            <person name="Gouzy J."/>
            <person name="Gamas P."/>
        </authorList>
    </citation>
    <scope>NUCLEOTIDE SEQUENCE [LARGE SCALE GENOMIC DNA]</scope>
    <source>
        <strain evidence="2">cv. Jemalong A17</strain>
    </source>
</reference>